<dbReference type="OrthoDB" id="9788394at2"/>
<evidence type="ECO:0000313" key="11">
    <source>
        <dbReference type="Proteomes" id="UP000029669"/>
    </source>
</evidence>
<comment type="domain">
    <text evidence="8">The N-terminal domain determines nucleotide recognition and specific binding, while the C-terminal domain determines the specific binding to the target protein.</text>
</comment>
<dbReference type="HOGENOM" id="CLU_055597_2_1_9"/>
<dbReference type="InterPro" id="IPR013482">
    <property type="entry name" value="Molybde_CF_guanTrfase"/>
</dbReference>
<evidence type="ECO:0000256" key="7">
    <source>
        <dbReference type="ARBA" id="ARBA00023150"/>
    </source>
</evidence>
<feature type="binding site" evidence="8">
    <location>
        <position position="67"/>
    </location>
    <ligand>
        <name>GTP</name>
        <dbReference type="ChEBI" id="CHEBI:37565"/>
    </ligand>
</feature>
<dbReference type="eggNOG" id="COG0746">
    <property type="taxonomic scope" value="Bacteria"/>
</dbReference>
<evidence type="ECO:0000313" key="10">
    <source>
        <dbReference type="EMBL" id="AIS53144.1"/>
    </source>
</evidence>
<dbReference type="GO" id="GO:0006777">
    <property type="term" value="P:Mo-molybdopterin cofactor biosynthetic process"/>
    <property type="evidence" value="ECO:0007669"/>
    <property type="project" value="UniProtKB-KW"/>
</dbReference>
<dbReference type="GO" id="GO:0046872">
    <property type="term" value="F:metal ion binding"/>
    <property type="evidence" value="ECO:0007669"/>
    <property type="project" value="UniProtKB-KW"/>
</dbReference>
<dbReference type="CDD" id="cd02503">
    <property type="entry name" value="MobA"/>
    <property type="match status" value="1"/>
</dbReference>
<keyword evidence="7 8" id="KW-0501">Molybdenum cofactor biosynthesis</keyword>
<evidence type="ECO:0000259" key="9">
    <source>
        <dbReference type="Pfam" id="PF12804"/>
    </source>
</evidence>
<evidence type="ECO:0000256" key="8">
    <source>
        <dbReference type="HAMAP-Rule" id="MF_00316"/>
    </source>
</evidence>
<name>A0A097ATM1_THEKI</name>
<dbReference type="STRING" id="2325.TKV_c20000"/>
<keyword evidence="6 8" id="KW-0342">GTP-binding</keyword>
<organism evidence="10 11">
    <name type="scientific">Thermoanaerobacter kivui</name>
    <name type="common">Acetogenium kivui</name>
    <dbReference type="NCBI Taxonomy" id="2325"/>
    <lineage>
        <taxon>Bacteria</taxon>
        <taxon>Bacillati</taxon>
        <taxon>Bacillota</taxon>
        <taxon>Clostridia</taxon>
        <taxon>Thermoanaerobacterales</taxon>
        <taxon>Thermoanaerobacteraceae</taxon>
        <taxon>Thermoanaerobacter</taxon>
    </lineage>
</organism>
<feature type="domain" description="MobA-like NTP transferase" evidence="9">
    <location>
        <begin position="7"/>
        <end position="153"/>
    </location>
</feature>
<feature type="binding site" evidence="8">
    <location>
        <position position="22"/>
    </location>
    <ligand>
        <name>GTP</name>
        <dbReference type="ChEBI" id="CHEBI:37565"/>
    </ligand>
</feature>
<reference evidence="11" key="1">
    <citation type="journal article" date="2015" name="Genome Announc.">
        <title>Whole-Genome Sequences of 80 Environmental and Clinical Isolates of Burkholderia pseudomallei.</title>
        <authorList>
            <person name="Johnson S.L."/>
            <person name="Baker A.L."/>
            <person name="Chain P.S."/>
            <person name="Currie B.J."/>
            <person name="Daligault H.E."/>
            <person name="Davenport K.W."/>
            <person name="Davis C.B."/>
            <person name="Inglis T.J."/>
            <person name="Kaestli M."/>
            <person name="Koren S."/>
            <person name="Mayo M."/>
            <person name="Merritt A.J."/>
            <person name="Price E.P."/>
            <person name="Sarovich D.S."/>
            <person name="Warner J."/>
            <person name="Rosovitz M.J."/>
        </authorList>
    </citation>
    <scope>NUCLEOTIDE SEQUENCE [LARGE SCALE GENOMIC DNA]</scope>
    <source>
        <strain evidence="11">DSM 2030</strain>
    </source>
</reference>
<dbReference type="InterPro" id="IPR025877">
    <property type="entry name" value="MobA-like_NTP_Trfase"/>
</dbReference>
<dbReference type="GO" id="GO:0061603">
    <property type="term" value="F:molybdenum cofactor guanylyltransferase activity"/>
    <property type="evidence" value="ECO:0007669"/>
    <property type="project" value="UniProtKB-EC"/>
</dbReference>
<gene>
    <name evidence="8 10" type="primary">mobA</name>
    <name evidence="10" type="ORF">TKV_c20000</name>
</gene>
<comment type="cofactor">
    <cofactor evidence="8">
        <name>Mg(2+)</name>
        <dbReference type="ChEBI" id="CHEBI:18420"/>
    </cofactor>
</comment>
<feature type="binding site" evidence="8">
    <location>
        <position position="96"/>
    </location>
    <ligand>
        <name>GTP</name>
        <dbReference type="ChEBI" id="CHEBI:37565"/>
    </ligand>
</feature>
<dbReference type="EC" id="2.7.7.77" evidence="8"/>
<comment type="similarity">
    <text evidence="8">Belongs to the MobA family.</text>
</comment>
<feature type="binding site" evidence="8">
    <location>
        <position position="96"/>
    </location>
    <ligand>
        <name>Mg(2+)</name>
        <dbReference type="ChEBI" id="CHEBI:18420"/>
    </ligand>
</feature>
<protein>
    <recommendedName>
        <fullName evidence="8">Probable molybdenum cofactor guanylyltransferase</fullName>
        <shortName evidence="8">MoCo guanylyltransferase</shortName>
        <ecNumber evidence="8">2.7.7.77</ecNumber>
    </recommendedName>
    <alternativeName>
        <fullName evidence="8">GTP:molybdopterin guanylyltransferase</fullName>
    </alternativeName>
    <alternativeName>
        <fullName evidence="8">Mo-MPT guanylyltransferase</fullName>
    </alternativeName>
    <alternativeName>
        <fullName evidence="8">Molybdopterin guanylyltransferase</fullName>
    </alternativeName>
    <alternativeName>
        <fullName evidence="8">Molybdopterin-guanine dinucleotide synthase</fullName>
        <shortName evidence="8">MGD synthase</shortName>
    </alternativeName>
</protein>
<keyword evidence="1 8" id="KW-0963">Cytoplasm</keyword>
<keyword evidence="10" id="KW-0548">Nucleotidyltransferase</keyword>
<dbReference type="HAMAP" id="MF_00316">
    <property type="entry name" value="MobA"/>
    <property type="match status" value="1"/>
</dbReference>
<sequence>MELFKTAVMLAGGKSKRMGFDKCMLKVQNCFLSEMIIKNLRKVFDDIVVVTWNKEFYQNFNVRVVHDELQGIGPLGGIHAGLKASLSHYAFFIACDMPFISIPYIEYMMELLKKFKKDVIISENRGFIEPFHAFYSKATIDKIEECYKENKLKIADFLKKVDVIKVKEENVRKFSSELEIFINLNNPEDVVRFEAIIKSAEKYNS</sequence>
<evidence type="ECO:0000256" key="4">
    <source>
        <dbReference type="ARBA" id="ARBA00022741"/>
    </source>
</evidence>
<dbReference type="PANTHER" id="PTHR19136">
    <property type="entry name" value="MOLYBDENUM COFACTOR GUANYLYLTRANSFERASE"/>
    <property type="match status" value="1"/>
</dbReference>
<dbReference type="SUPFAM" id="SSF53448">
    <property type="entry name" value="Nucleotide-diphospho-sugar transferases"/>
    <property type="match status" value="1"/>
</dbReference>
<dbReference type="GO" id="GO:0005525">
    <property type="term" value="F:GTP binding"/>
    <property type="evidence" value="ECO:0007669"/>
    <property type="project" value="UniProtKB-UniRule"/>
</dbReference>
<dbReference type="EMBL" id="CP009170">
    <property type="protein sequence ID" value="AIS53144.1"/>
    <property type="molecule type" value="Genomic_DNA"/>
</dbReference>
<comment type="catalytic activity">
    <reaction evidence="8">
        <text>Mo-molybdopterin + GTP + H(+) = Mo-molybdopterin guanine dinucleotide + diphosphate</text>
        <dbReference type="Rhea" id="RHEA:34243"/>
        <dbReference type="ChEBI" id="CHEBI:15378"/>
        <dbReference type="ChEBI" id="CHEBI:33019"/>
        <dbReference type="ChEBI" id="CHEBI:37565"/>
        <dbReference type="ChEBI" id="CHEBI:71302"/>
        <dbReference type="ChEBI" id="CHEBI:71310"/>
        <dbReference type="EC" id="2.7.7.77"/>
    </reaction>
</comment>
<evidence type="ECO:0000256" key="6">
    <source>
        <dbReference type="ARBA" id="ARBA00023134"/>
    </source>
</evidence>
<evidence type="ECO:0000256" key="2">
    <source>
        <dbReference type="ARBA" id="ARBA00022679"/>
    </source>
</evidence>
<dbReference type="AlphaFoldDB" id="A0A097ATM1"/>
<dbReference type="GO" id="GO:0005737">
    <property type="term" value="C:cytoplasm"/>
    <property type="evidence" value="ECO:0007669"/>
    <property type="project" value="UniProtKB-SubCell"/>
</dbReference>
<dbReference type="Proteomes" id="UP000029669">
    <property type="component" value="Chromosome"/>
</dbReference>
<keyword evidence="2 8" id="KW-0808">Transferase</keyword>
<keyword evidence="4 8" id="KW-0547">Nucleotide-binding</keyword>
<comment type="caution">
    <text evidence="8">Lacks conserved residue(s) required for the propagation of feature annotation.</text>
</comment>
<keyword evidence="3 8" id="KW-0479">Metal-binding</keyword>
<evidence type="ECO:0000256" key="5">
    <source>
        <dbReference type="ARBA" id="ARBA00022842"/>
    </source>
</evidence>
<feature type="binding site" evidence="8">
    <location>
        <begin position="10"/>
        <end position="12"/>
    </location>
    <ligand>
        <name>GTP</name>
        <dbReference type="ChEBI" id="CHEBI:37565"/>
    </ligand>
</feature>
<comment type="function">
    <text evidence="8">Transfers a GMP moiety from GTP to Mo-molybdopterin (Mo-MPT) cofactor (Moco or molybdenum cofactor) to form Mo-molybdopterin guanine dinucleotide (Mo-MGD) cofactor.</text>
</comment>
<comment type="subcellular location">
    <subcellularLocation>
        <location evidence="8">Cytoplasm</location>
    </subcellularLocation>
</comment>
<keyword evidence="5 8" id="KW-0460">Magnesium</keyword>
<evidence type="ECO:0000256" key="1">
    <source>
        <dbReference type="ARBA" id="ARBA00022490"/>
    </source>
</evidence>
<keyword evidence="11" id="KW-1185">Reference proteome</keyword>
<proteinExistence type="inferred from homology"/>
<accession>A0A097ATM1</accession>
<dbReference type="InterPro" id="IPR029044">
    <property type="entry name" value="Nucleotide-diphossugar_trans"/>
</dbReference>
<dbReference type="Gene3D" id="3.90.550.10">
    <property type="entry name" value="Spore Coat Polysaccharide Biosynthesis Protein SpsA, Chain A"/>
    <property type="match status" value="1"/>
</dbReference>
<dbReference type="KEGG" id="tki:TKV_c20000"/>
<evidence type="ECO:0000256" key="3">
    <source>
        <dbReference type="ARBA" id="ARBA00022723"/>
    </source>
</evidence>
<dbReference type="RefSeq" id="WP_049685775.1">
    <property type="nucleotide sequence ID" value="NZ_CP009170.1"/>
</dbReference>
<dbReference type="Pfam" id="PF12804">
    <property type="entry name" value="NTP_transf_3"/>
    <property type="match status" value="1"/>
</dbReference>
<dbReference type="PANTHER" id="PTHR19136:SF81">
    <property type="entry name" value="MOLYBDENUM COFACTOR GUANYLYLTRANSFERASE"/>
    <property type="match status" value="1"/>
</dbReference>